<feature type="transmembrane region" description="Helical" evidence="1">
    <location>
        <begin position="6"/>
        <end position="32"/>
    </location>
</feature>
<dbReference type="RefSeq" id="WP_119057268.1">
    <property type="nucleotide sequence ID" value="NZ_OX579588.1"/>
</dbReference>
<dbReference type="EMBL" id="UNSC01000001">
    <property type="protein sequence ID" value="SZD71225.1"/>
    <property type="molecule type" value="Genomic_DNA"/>
</dbReference>
<keyword evidence="1" id="KW-0812">Transmembrane</keyword>
<organism evidence="2 3">
    <name type="scientific">Candidatus Ornithobacterium hominis</name>
    <dbReference type="NCBI Taxonomy" id="2497989"/>
    <lineage>
        <taxon>Bacteria</taxon>
        <taxon>Pseudomonadati</taxon>
        <taxon>Bacteroidota</taxon>
        <taxon>Flavobacteriia</taxon>
        <taxon>Flavobacteriales</taxon>
        <taxon>Weeksellaceae</taxon>
        <taxon>Ornithobacterium</taxon>
    </lineage>
</organism>
<dbReference type="AlphaFoldDB" id="A0A383TUI4"/>
<evidence type="ECO:0000256" key="1">
    <source>
        <dbReference type="SAM" id="Phobius"/>
    </source>
</evidence>
<proteinExistence type="predicted"/>
<accession>A0A383TUI4</accession>
<evidence type="ECO:0000313" key="2">
    <source>
        <dbReference type="EMBL" id="SZD71225.1"/>
    </source>
</evidence>
<dbReference type="Proteomes" id="UP000262142">
    <property type="component" value="Unassembled WGS sequence"/>
</dbReference>
<keyword evidence="1" id="KW-0472">Membrane</keyword>
<protein>
    <submittedName>
        <fullName evidence="2">Uncharacterized protein</fullName>
    </submittedName>
</protein>
<keyword evidence="3" id="KW-1185">Reference proteome</keyword>
<name>A0A383TUI4_9FLAO</name>
<evidence type="ECO:0000313" key="3">
    <source>
        <dbReference type="Proteomes" id="UP000262142"/>
    </source>
</evidence>
<keyword evidence="1" id="KW-1133">Transmembrane helix</keyword>
<dbReference type="OrthoDB" id="1452243at2"/>
<gene>
    <name evidence="2" type="ORF">SAMEA104719789_00320</name>
</gene>
<reference evidence="2 3" key="1">
    <citation type="submission" date="2018-09" db="EMBL/GenBank/DDBJ databases">
        <authorList>
            <consortium name="Pathogen Informatics"/>
        </authorList>
    </citation>
    <scope>NUCLEOTIDE SEQUENCE [LARGE SCALE GENOMIC DNA]</scope>
    <source>
        <strain evidence="2 3">OH-22767</strain>
    </source>
</reference>
<sequence>MDQFLGFLFFLATAMAGFWCLTFLISILPYWLPFGIAERFERINKDSNPDEIRRKKFSEQPDVEILYEKK</sequence>